<keyword evidence="3" id="KW-1185">Reference proteome</keyword>
<keyword evidence="1" id="KW-0812">Transmembrane</keyword>
<name>A0A937AAH6_9BACT</name>
<dbReference type="AlphaFoldDB" id="A0A937AAH6"/>
<dbReference type="Proteomes" id="UP000642920">
    <property type="component" value="Unassembled WGS sequence"/>
</dbReference>
<gene>
    <name evidence="2" type="ORF">JKP34_15290</name>
</gene>
<evidence type="ECO:0000313" key="3">
    <source>
        <dbReference type="Proteomes" id="UP000642920"/>
    </source>
</evidence>
<protein>
    <submittedName>
        <fullName evidence="2">Uncharacterized protein</fullName>
    </submittedName>
</protein>
<comment type="caution">
    <text evidence="2">The sequence shown here is derived from an EMBL/GenBank/DDBJ whole genome shotgun (WGS) entry which is preliminary data.</text>
</comment>
<organism evidence="2 3">
    <name type="scientific">Marivirga atlantica</name>
    <dbReference type="NCBI Taxonomy" id="1548457"/>
    <lineage>
        <taxon>Bacteria</taxon>
        <taxon>Pseudomonadati</taxon>
        <taxon>Bacteroidota</taxon>
        <taxon>Cytophagia</taxon>
        <taxon>Cytophagales</taxon>
        <taxon>Marivirgaceae</taxon>
        <taxon>Marivirga</taxon>
    </lineage>
</organism>
<keyword evidence="1" id="KW-0472">Membrane</keyword>
<proteinExistence type="predicted"/>
<evidence type="ECO:0000313" key="2">
    <source>
        <dbReference type="EMBL" id="MBL0766630.1"/>
    </source>
</evidence>
<sequence length="59" mass="7136">MKGLIEKFYDKIFTDPERDEEVPYANKKFMFWFSIISFAIVLFFIVKDIVQNIQRINAQ</sequence>
<feature type="transmembrane region" description="Helical" evidence="1">
    <location>
        <begin position="29"/>
        <end position="46"/>
    </location>
</feature>
<accession>A0A937AAH6</accession>
<keyword evidence="1" id="KW-1133">Transmembrane helix</keyword>
<evidence type="ECO:0000256" key="1">
    <source>
        <dbReference type="SAM" id="Phobius"/>
    </source>
</evidence>
<dbReference type="EMBL" id="JAERQG010000004">
    <property type="protein sequence ID" value="MBL0766630.1"/>
    <property type="molecule type" value="Genomic_DNA"/>
</dbReference>
<dbReference type="RefSeq" id="WP_201923382.1">
    <property type="nucleotide sequence ID" value="NZ_JAERQG010000004.1"/>
</dbReference>
<reference evidence="2" key="1">
    <citation type="submission" date="2021-01" db="EMBL/GenBank/DDBJ databases">
        <title>Marivirga sp. nov., isolated from intertidal surface sediments.</title>
        <authorList>
            <person name="Zhang M."/>
        </authorList>
    </citation>
    <scope>NUCLEOTIDE SEQUENCE</scope>
    <source>
        <strain evidence="2">SM1354</strain>
    </source>
</reference>